<feature type="compositionally biased region" description="Polar residues" evidence="1">
    <location>
        <begin position="151"/>
        <end position="171"/>
    </location>
</feature>
<gene>
    <name evidence="2" type="ORF">Tco_0651437</name>
</gene>
<evidence type="ECO:0000256" key="1">
    <source>
        <dbReference type="SAM" id="MobiDB-lite"/>
    </source>
</evidence>
<keyword evidence="3" id="KW-1185">Reference proteome</keyword>
<dbReference type="EMBL" id="BQNB010008951">
    <property type="protein sequence ID" value="GJS56653.1"/>
    <property type="molecule type" value="Genomic_DNA"/>
</dbReference>
<dbReference type="Proteomes" id="UP001151760">
    <property type="component" value="Unassembled WGS sequence"/>
</dbReference>
<organism evidence="2 3">
    <name type="scientific">Tanacetum coccineum</name>
    <dbReference type="NCBI Taxonomy" id="301880"/>
    <lineage>
        <taxon>Eukaryota</taxon>
        <taxon>Viridiplantae</taxon>
        <taxon>Streptophyta</taxon>
        <taxon>Embryophyta</taxon>
        <taxon>Tracheophyta</taxon>
        <taxon>Spermatophyta</taxon>
        <taxon>Magnoliopsida</taxon>
        <taxon>eudicotyledons</taxon>
        <taxon>Gunneridae</taxon>
        <taxon>Pentapetalae</taxon>
        <taxon>asterids</taxon>
        <taxon>campanulids</taxon>
        <taxon>Asterales</taxon>
        <taxon>Asteraceae</taxon>
        <taxon>Asteroideae</taxon>
        <taxon>Anthemideae</taxon>
        <taxon>Anthemidinae</taxon>
        <taxon>Tanacetum</taxon>
    </lineage>
</organism>
<sequence length="222" mass="25459">MDSDKYLEGQSMQIPPLFECDSFIYWKNRFETYVKSNDLDLWHVITNNDFQLIEQNSKTKLDEVIPFEKQSDDLKKRLAKNNEAKMVIYNALPRKEYERISMDNSETREQGVRLSTSASGSQPSGNTRNDKIQQTPSSNSTNKVEAHPRNVKSSLNKRNGTKVNGSASMQNSKKHDNSDYVCINGDDCMYSDNLCVSNSMNDVKFSYDNLLHMWLMLTLAVS</sequence>
<evidence type="ECO:0000313" key="2">
    <source>
        <dbReference type="EMBL" id="GJS56653.1"/>
    </source>
</evidence>
<evidence type="ECO:0000313" key="3">
    <source>
        <dbReference type="Proteomes" id="UP001151760"/>
    </source>
</evidence>
<evidence type="ECO:0008006" key="4">
    <source>
        <dbReference type="Google" id="ProtNLM"/>
    </source>
</evidence>
<feature type="compositionally biased region" description="Polar residues" evidence="1">
    <location>
        <begin position="113"/>
        <end position="143"/>
    </location>
</feature>
<proteinExistence type="predicted"/>
<comment type="caution">
    <text evidence="2">The sequence shown here is derived from an EMBL/GenBank/DDBJ whole genome shotgun (WGS) entry which is preliminary data.</text>
</comment>
<reference evidence="2" key="1">
    <citation type="journal article" date="2022" name="Int. J. Mol. Sci.">
        <title>Draft Genome of Tanacetum Coccineum: Genomic Comparison of Closely Related Tanacetum-Family Plants.</title>
        <authorList>
            <person name="Yamashiro T."/>
            <person name="Shiraishi A."/>
            <person name="Nakayama K."/>
            <person name="Satake H."/>
        </authorList>
    </citation>
    <scope>NUCLEOTIDE SEQUENCE</scope>
</reference>
<feature type="region of interest" description="Disordered" evidence="1">
    <location>
        <begin position="104"/>
        <end position="176"/>
    </location>
</feature>
<reference evidence="2" key="2">
    <citation type="submission" date="2022-01" db="EMBL/GenBank/DDBJ databases">
        <authorList>
            <person name="Yamashiro T."/>
            <person name="Shiraishi A."/>
            <person name="Satake H."/>
            <person name="Nakayama K."/>
        </authorList>
    </citation>
    <scope>NUCLEOTIDE SEQUENCE</scope>
</reference>
<accession>A0ABQ4WUS9</accession>
<name>A0ABQ4WUS9_9ASTR</name>
<protein>
    <recommendedName>
        <fullName evidence="4">DUF4219 domain-containing protein</fullName>
    </recommendedName>
</protein>